<dbReference type="Pfam" id="PF03150">
    <property type="entry name" value="CCP_MauG"/>
    <property type="match status" value="1"/>
</dbReference>
<dbReference type="AlphaFoldDB" id="A0A819FYE8"/>
<dbReference type="EMBL" id="CAJOBF010000830">
    <property type="protein sequence ID" value="CAF3875747.1"/>
    <property type="molecule type" value="Genomic_DNA"/>
</dbReference>
<name>A0A819FYE8_9BILA</name>
<evidence type="ECO:0000313" key="11">
    <source>
        <dbReference type="EMBL" id="CAF3875747.1"/>
    </source>
</evidence>
<dbReference type="InterPro" id="IPR036909">
    <property type="entry name" value="Cyt_c-like_dom_sf"/>
</dbReference>
<keyword evidence="7 8" id="KW-0408">Iron</keyword>
<evidence type="ECO:0000256" key="5">
    <source>
        <dbReference type="ARBA" id="ARBA00022729"/>
    </source>
</evidence>
<evidence type="ECO:0000256" key="2">
    <source>
        <dbReference type="ARBA" id="ARBA00006488"/>
    </source>
</evidence>
<evidence type="ECO:0000256" key="4">
    <source>
        <dbReference type="ARBA" id="ARBA00022723"/>
    </source>
</evidence>
<keyword evidence="3 8" id="KW-0349">Heme</keyword>
<dbReference type="InterPro" id="IPR046863">
    <property type="entry name" value="MbnP-like_dom"/>
</dbReference>
<dbReference type="InterPro" id="IPR009056">
    <property type="entry name" value="Cyt_c-like_dom"/>
</dbReference>
<dbReference type="SUPFAM" id="SSF110916">
    <property type="entry name" value="Peptidyl-tRNA hydrolase domain-like"/>
    <property type="match status" value="1"/>
</dbReference>
<comment type="subcellular location">
    <subcellularLocation>
        <location evidence="1">Cell envelope</location>
    </subcellularLocation>
</comment>
<reference evidence="11" key="1">
    <citation type="submission" date="2021-02" db="EMBL/GenBank/DDBJ databases">
        <authorList>
            <person name="Nowell W R."/>
        </authorList>
    </citation>
    <scope>NUCLEOTIDE SEQUENCE</scope>
</reference>
<dbReference type="Pfam" id="PF20243">
    <property type="entry name" value="MbnP"/>
    <property type="match status" value="1"/>
</dbReference>
<proteinExistence type="inferred from homology"/>
<protein>
    <recommendedName>
        <fullName evidence="10">Cytochrome c domain-containing protein</fullName>
    </recommendedName>
</protein>
<keyword evidence="5" id="KW-0732">Signal</keyword>
<dbReference type="PANTHER" id="PTHR30600">
    <property type="entry name" value="CYTOCHROME C PEROXIDASE-RELATED"/>
    <property type="match status" value="1"/>
</dbReference>
<keyword evidence="9" id="KW-1133">Transmembrane helix</keyword>
<evidence type="ECO:0000256" key="8">
    <source>
        <dbReference type="PROSITE-ProRule" id="PRU00433"/>
    </source>
</evidence>
<dbReference type="SUPFAM" id="SSF46626">
    <property type="entry name" value="Cytochrome c"/>
    <property type="match status" value="2"/>
</dbReference>
<accession>A0A819FYE8</accession>
<dbReference type="Proteomes" id="UP000663842">
    <property type="component" value="Unassembled WGS sequence"/>
</dbReference>
<dbReference type="GO" id="GO:0004130">
    <property type="term" value="F:cytochrome-c peroxidase activity"/>
    <property type="evidence" value="ECO:0007669"/>
    <property type="project" value="TreeGrafter"/>
</dbReference>
<evidence type="ECO:0000256" key="3">
    <source>
        <dbReference type="ARBA" id="ARBA00022617"/>
    </source>
</evidence>
<comment type="caution">
    <text evidence="11">The sequence shown here is derived from an EMBL/GenBank/DDBJ whole genome shotgun (WGS) entry which is preliminary data.</text>
</comment>
<dbReference type="PROSITE" id="PS51007">
    <property type="entry name" value="CYTC"/>
    <property type="match status" value="1"/>
</dbReference>
<evidence type="ECO:0000313" key="12">
    <source>
        <dbReference type="Proteomes" id="UP000663842"/>
    </source>
</evidence>
<dbReference type="GO" id="GO:0003747">
    <property type="term" value="F:translation release factor activity"/>
    <property type="evidence" value="ECO:0007669"/>
    <property type="project" value="InterPro"/>
</dbReference>
<dbReference type="Gene3D" id="1.10.760.10">
    <property type="entry name" value="Cytochrome c-like domain"/>
    <property type="match status" value="2"/>
</dbReference>
<dbReference type="Gene3D" id="3.30.160.20">
    <property type="match status" value="1"/>
</dbReference>
<feature type="transmembrane region" description="Helical" evidence="9">
    <location>
        <begin position="196"/>
        <end position="215"/>
    </location>
</feature>
<dbReference type="InterPro" id="IPR004852">
    <property type="entry name" value="Di-haem_cyt_c_peroxidsae"/>
</dbReference>
<keyword evidence="4 8" id="KW-0479">Metal-binding</keyword>
<dbReference type="GO" id="GO:0020037">
    <property type="term" value="F:heme binding"/>
    <property type="evidence" value="ECO:0007669"/>
    <property type="project" value="InterPro"/>
</dbReference>
<keyword evidence="9" id="KW-0812">Transmembrane</keyword>
<comment type="similarity">
    <text evidence="2">Belongs to the cytochrome c family.</text>
</comment>
<evidence type="ECO:0000256" key="9">
    <source>
        <dbReference type="SAM" id="Phobius"/>
    </source>
</evidence>
<feature type="domain" description="Cytochrome c" evidence="10">
    <location>
        <begin position="387"/>
        <end position="520"/>
    </location>
</feature>
<dbReference type="InterPro" id="IPR051395">
    <property type="entry name" value="Cytochrome_c_Peroxidase/MauG"/>
</dbReference>
<dbReference type="GO" id="GO:0046872">
    <property type="term" value="F:metal ion binding"/>
    <property type="evidence" value="ECO:0007669"/>
    <property type="project" value="UniProtKB-KW"/>
</dbReference>
<evidence type="ECO:0000256" key="6">
    <source>
        <dbReference type="ARBA" id="ARBA00023002"/>
    </source>
</evidence>
<dbReference type="PANTHER" id="PTHR30600:SF10">
    <property type="entry name" value="BLL6722 PROTEIN"/>
    <property type="match status" value="1"/>
</dbReference>
<dbReference type="GO" id="GO:0009055">
    <property type="term" value="F:electron transfer activity"/>
    <property type="evidence" value="ECO:0007669"/>
    <property type="project" value="InterPro"/>
</dbReference>
<sequence>MKIDITKEIVFKTARSGGSGGQNVNKVETMVEGRWHVENSTIANDEEKALITDKLNNRITADGFLLVKSQEARTQISNKAIVVQKMNELITTIEFTIGVNSSYNVNGVQTDDLDPMKGMFWTWNTGYIYAKLEGQSDSSHAPSNYFSYHVGGYKTNENALRKVLLNLPANNQKTLSTIVIEADILKWFDAAYDIKISVIAALLCFTIIGAGFITIGKHRTTPLKFIVPKGWPKPVYNFKENPLTVEGFDLGKKLFYDERLSKDSSISCASCHQQFAAFATFDHNLSHGYNNSFTTRNAPALQNLAWQKDFMADGGINHLDVQPLAPITAPNEMAETIEKIITKLKKDSVYRAMYKAAFGDETINTQRTMKALSQFMLMLISSNSKYDKVKRGEDSFNLPQRLGYEIFQQKCISCHKEPFFTDFSFRNTGMPVDKTLNDIGRMKITQNNSDSLKFRVPSLRNVDVTMPYGHDGRFFSLSNVFEHYRNKMQPIATTDSLLKNKLYLSNFQIGQLTAFLYTLTDTSFLKDKRFAPSGFYTTPFIHNH</sequence>
<gene>
    <name evidence="11" type="ORF">UXM345_LOCUS9190</name>
</gene>
<keyword evidence="9" id="KW-0472">Membrane</keyword>
<organism evidence="11 12">
    <name type="scientific">Rotaria magnacalcarata</name>
    <dbReference type="NCBI Taxonomy" id="392030"/>
    <lineage>
        <taxon>Eukaryota</taxon>
        <taxon>Metazoa</taxon>
        <taxon>Spiralia</taxon>
        <taxon>Gnathifera</taxon>
        <taxon>Rotifera</taxon>
        <taxon>Eurotatoria</taxon>
        <taxon>Bdelloidea</taxon>
        <taxon>Philodinida</taxon>
        <taxon>Philodinidae</taxon>
        <taxon>Rotaria</taxon>
    </lineage>
</organism>
<evidence type="ECO:0000259" key="10">
    <source>
        <dbReference type="PROSITE" id="PS51007"/>
    </source>
</evidence>
<evidence type="ECO:0000256" key="1">
    <source>
        <dbReference type="ARBA" id="ARBA00004196"/>
    </source>
</evidence>
<keyword evidence="6" id="KW-0560">Oxidoreductase</keyword>
<evidence type="ECO:0000256" key="7">
    <source>
        <dbReference type="ARBA" id="ARBA00023004"/>
    </source>
</evidence>